<evidence type="ECO:0000259" key="14">
    <source>
        <dbReference type="PROSITE" id="PS51192"/>
    </source>
</evidence>
<comment type="similarity">
    <text evidence="2">Belongs to the DEAD box helicase family. DDX5/DBP2 subfamily.</text>
</comment>
<organism evidence="16 17">
    <name type="scientific">Mycena alexandri</name>
    <dbReference type="NCBI Taxonomy" id="1745969"/>
    <lineage>
        <taxon>Eukaryota</taxon>
        <taxon>Fungi</taxon>
        <taxon>Dikarya</taxon>
        <taxon>Basidiomycota</taxon>
        <taxon>Agaricomycotina</taxon>
        <taxon>Agaricomycetes</taxon>
        <taxon>Agaricomycetidae</taxon>
        <taxon>Agaricales</taxon>
        <taxon>Marasmiineae</taxon>
        <taxon>Mycenaceae</taxon>
        <taxon>Mycena</taxon>
    </lineage>
</organism>
<evidence type="ECO:0000256" key="11">
    <source>
        <dbReference type="ARBA" id="ARBA00037449"/>
    </source>
</evidence>
<sequence length="651" mass="70653">MTADFATPKKVKRSKAEKAAAKEKEQRKADGDFFVAEEVAKDEDEVKEKKEKSKKRRAGAEEEGGNAEDGEHKKKKRKDKEEGDEGDAHDSEKKKKKKRKHAEAEAQAEAEAELPPAAVESATTEKDDKKNKKRKRAAEDAASVSVPIAEASSSKSEKEPKDKKKTKKQKKDAASTSTFGTAALAPPATPAEAAAFLAEHSITIHTPPGEEELPPILAFPQLAIPSELRSCFTGFSAPTPIQACTWPPALMGRDVVGIAETGSGKTLAFGIPALARLITAPPPSDGSSTISVLVVAPTRELAIQTHETLNALGAPLGIASVAVFGGVSKEPQVRMLRNLNKSKPGPEARVTTRVVVGTPGRILDLVQEGVCDLSGVNYLVLDEADRMLDKGFENDIRNIISNTKQGAERQTMMFSATWPDAVRRLASTFQQNPVRVTVGSDDLTANSRVTQVVEVFDDTRSKDNRLLNHLRTLGHKKTTTTGGEEARILVFALYKKEASRVEQRLRQEGYSVGALHGDLSQSARMEALERFKNGTTGLLVATDVAARGLDIPNVGAVINYTFPLTIEDYIHRIGRTGRGGKTGKSITFFTGENHERSLAGELARVLRESGFQCEGLKKFPMTIKKKEHGAYGAFFRDDIPMPKGPTKIVFD</sequence>
<dbReference type="Pfam" id="PF00270">
    <property type="entry name" value="DEAD"/>
    <property type="match status" value="1"/>
</dbReference>
<dbReference type="GO" id="GO:0003724">
    <property type="term" value="F:RNA helicase activity"/>
    <property type="evidence" value="ECO:0007669"/>
    <property type="project" value="UniProtKB-EC"/>
</dbReference>
<feature type="compositionally biased region" description="Low complexity" evidence="13">
    <location>
        <begin position="113"/>
        <end position="122"/>
    </location>
</feature>
<keyword evidence="8 12" id="KW-0347">Helicase</keyword>
<dbReference type="Gene3D" id="3.40.50.300">
    <property type="entry name" value="P-loop containing nucleotide triphosphate hydrolases"/>
    <property type="match status" value="2"/>
</dbReference>
<keyword evidence="6 12" id="KW-0547">Nucleotide-binding</keyword>
<evidence type="ECO:0000256" key="10">
    <source>
        <dbReference type="ARBA" id="ARBA00023242"/>
    </source>
</evidence>
<dbReference type="InterPro" id="IPR027417">
    <property type="entry name" value="P-loop_NTPase"/>
</dbReference>
<reference evidence="16" key="1">
    <citation type="submission" date="2023-03" db="EMBL/GenBank/DDBJ databases">
        <title>Massive genome expansion in bonnet fungi (Mycena s.s.) driven by repeated elements and novel gene families across ecological guilds.</title>
        <authorList>
            <consortium name="Lawrence Berkeley National Laboratory"/>
            <person name="Harder C.B."/>
            <person name="Miyauchi S."/>
            <person name="Viragh M."/>
            <person name="Kuo A."/>
            <person name="Thoen E."/>
            <person name="Andreopoulos B."/>
            <person name="Lu D."/>
            <person name="Skrede I."/>
            <person name="Drula E."/>
            <person name="Henrissat B."/>
            <person name="Morin E."/>
            <person name="Kohler A."/>
            <person name="Barry K."/>
            <person name="LaButti K."/>
            <person name="Morin E."/>
            <person name="Salamov A."/>
            <person name="Lipzen A."/>
            <person name="Mereny Z."/>
            <person name="Hegedus B."/>
            <person name="Baldrian P."/>
            <person name="Stursova M."/>
            <person name="Weitz H."/>
            <person name="Taylor A."/>
            <person name="Grigoriev I.V."/>
            <person name="Nagy L.G."/>
            <person name="Martin F."/>
            <person name="Kauserud H."/>
        </authorList>
    </citation>
    <scope>NUCLEOTIDE SEQUENCE</scope>
    <source>
        <strain evidence="16">CBHHK200</strain>
    </source>
</reference>
<feature type="region of interest" description="Disordered" evidence="13">
    <location>
        <begin position="1"/>
        <end position="186"/>
    </location>
</feature>
<evidence type="ECO:0000256" key="2">
    <source>
        <dbReference type="ARBA" id="ARBA00009334"/>
    </source>
</evidence>
<feature type="domain" description="Helicase C-terminal" evidence="15">
    <location>
        <begin position="465"/>
        <end position="627"/>
    </location>
</feature>
<dbReference type="InterPro" id="IPR011545">
    <property type="entry name" value="DEAD/DEAH_box_helicase_dom"/>
</dbReference>
<evidence type="ECO:0000256" key="6">
    <source>
        <dbReference type="ARBA" id="ARBA00022741"/>
    </source>
</evidence>
<evidence type="ECO:0000256" key="9">
    <source>
        <dbReference type="ARBA" id="ARBA00022840"/>
    </source>
</evidence>
<keyword evidence="4" id="KW-0690">Ribosome biogenesis</keyword>
<comment type="caution">
    <text evidence="16">The sequence shown here is derived from an EMBL/GenBank/DDBJ whole genome shotgun (WGS) entry which is preliminary data.</text>
</comment>
<evidence type="ECO:0000256" key="12">
    <source>
        <dbReference type="RuleBase" id="RU000492"/>
    </source>
</evidence>
<dbReference type="AlphaFoldDB" id="A0AAD6T0G4"/>
<evidence type="ECO:0000256" key="5">
    <source>
        <dbReference type="ARBA" id="ARBA00022552"/>
    </source>
</evidence>
<dbReference type="InterPro" id="IPR044742">
    <property type="entry name" value="DEAD/DEAH_RhlB"/>
</dbReference>
<evidence type="ECO:0000313" key="17">
    <source>
        <dbReference type="Proteomes" id="UP001218188"/>
    </source>
</evidence>
<dbReference type="InterPro" id="IPR000629">
    <property type="entry name" value="RNA-helicase_DEAD-box_CS"/>
</dbReference>
<protein>
    <recommendedName>
        <fullName evidence="3">RNA helicase</fullName>
        <ecNumber evidence="3">3.6.4.13</ecNumber>
    </recommendedName>
</protein>
<dbReference type="EC" id="3.6.4.13" evidence="3"/>
<dbReference type="EMBL" id="JARJCM010000037">
    <property type="protein sequence ID" value="KAJ7037426.1"/>
    <property type="molecule type" value="Genomic_DNA"/>
</dbReference>
<dbReference type="SUPFAM" id="SSF52540">
    <property type="entry name" value="P-loop containing nucleoside triphosphate hydrolases"/>
    <property type="match status" value="1"/>
</dbReference>
<evidence type="ECO:0000256" key="7">
    <source>
        <dbReference type="ARBA" id="ARBA00022801"/>
    </source>
</evidence>
<feature type="compositionally biased region" description="Basic and acidic residues" evidence="13">
    <location>
        <begin position="14"/>
        <end position="31"/>
    </location>
</feature>
<dbReference type="PANTHER" id="PTHR47958">
    <property type="entry name" value="ATP-DEPENDENT RNA HELICASE DBP3"/>
    <property type="match status" value="1"/>
</dbReference>
<dbReference type="CDD" id="cd00268">
    <property type="entry name" value="DEADc"/>
    <property type="match status" value="1"/>
</dbReference>
<comment type="subcellular location">
    <subcellularLocation>
        <location evidence="1">Nucleus</location>
        <location evidence="1">Nucleolus</location>
    </subcellularLocation>
</comment>
<keyword evidence="7 12" id="KW-0378">Hydrolase</keyword>
<feature type="domain" description="Helicase ATP-binding" evidence="14">
    <location>
        <begin position="246"/>
        <end position="436"/>
    </location>
</feature>
<evidence type="ECO:0000256" key="4">
    <source>
        <dbReference type="ARBA" id="ARBA00022517"/>
    </source>
</evidence>
<proteinExistence type="inferred from homology"/>
<evidence type="ECO:0000259" key="15">
    <source>
        <dbReference type="PROSITE" id="PS51194"/>
    </source>
</evidence>
<dbReference type="Pfam" id="PF00271">
    <property type="entry name" value="Helicase_C"/>
    <property type="match status" value="1"/>
</dbReference>
<keyword evidence="5" id="KW-0698">rRNA processing</keyword>
<dbReference type="PROSITE" id="PS51192">
    <property type="entry name" value="HELICASE_ATP_BIND_1"/>
    <property type="match status" value="1"/>
</dbReference>
<evidence type="ECO:0000313" key="16">
    <source>
        <dbReference type="EMBL" id="KAJ7037426.1"/>
    </source>
</evidence>
<keyword evidence="10" id="KW-0539">Nucleus</keyword>
<dbReference type="GO" id="GO:0003676">
    <property type="term" value="F:nucleic acid binding"/>
    <property type="evidence" value="ECO:0007669"/>
    <property type="project" value="InterPro"/>
</dbReference>
<dbReference type="SMART" id="SM00487">
    <property type="entry name" value="DEXDc"/>
    <property type="match status" value="1"/>
</dbReference>
<dbReference type="Proteomes" id="UP001218188">
    <property type="component" value="Unassembled WGS sequence"/>
</dbReference>
<evidence type="ECO:0000256" key="13">
    <source>
        <dbReference type="SAM" id="MobiDB-lite"/>
    </source>
</evidence>
<evidence type="ECO:0000256" key="1">
    <source>
        <dbReference type="ARBA" id="ARBA00004604"/>
    </source>
</evidence>
<dbReference type="SMART" id="SM00490">
    <property type="entry name" value="HELICc"/>
    <property type="match status" value="1"/>
</dbReference>
<keyword evidence="9 12" id="KW-0067">ATP-binding</keyword>
<evidence type="ECO:0000256" key="8">
    <source>
        <dbReference type="ARBA" id="ARBA00022806"/>
    </source>
</evidence>
<gene>
    <name evidence="16" type="ORF">C8F04DRAFT_1092415</name>
</gene>
<dbReference type="PROSITE" id="PS00039">
    <property type="entry name" value="DEAD_ATP_HELICASE"/>
    <property type="match status" value="1"/>
</dbReference>
<keyword evidence="17" id="KW-1185">Reference proteome</keyword>
<name>A0AAD6T0G4_9AGAR</name>
<dbReference type="GO" id="GO:0016787">
    <property type="term" value="F:hydrolase activity"/>
    <property type="evidence" value="ECO:0007669"/>
    <property type="project" value="UniProtKB-KW"/>
</dbReference>
<accession>A0AAD6T0G4</accession>
<dbReference type="CDD" id="cd18787">
    <property type="entry name" value="SF2_C_DEAD"/>
    <property type="match status" value="1"/>
</dbReference>
<evidence type="ECO:0000256" key="3">
    <source>
        <dbReference type="ARBA" id="ARBA00012552"/>
    </source>
</evidence>
<dbReference type="InterPro" id="IPR014001">
    <property type="entry name" value="Helicase_ATP-bd"/>
</dbReference>
<feature type="compositionally biased region" description="Low complexity" evidence="13">
    <location>
        <begin position="174"/>
        <end position="186"/>
    </location>
</feature>
<dbReference type="PROSITE" id="PS51194">
    <property type="entry name" value="HELICASE_CTER"/>
    <property type="match status" value="1"/>
</dbReference>
<dbReference type="InterPro" id="IPR001650">
    <property type="entry name" value="Helicase_C-like"/>
</dbReference>
<dbReference type="GO" id="GO:0005524">
    <property type="term" value="F:ATP binding"/>
    <property type="evidence" value="ECO:0007669"/>
    <property type="project" value="UniProtKB-KW"/>
</dbReference>
<comment type="function">
    <text evidence="11">ATP-dependent RNA helicase required for 60S ribosomal subunit synthesis. Involved in efficient pre-rRNA processing, predominantly at site A3, which is necessary for the normal formation of 25S and 5.8S rRNAs.</text>
</comment>